<dbReference type="PANTHER" id="PTHR23389">
    <property type="entry name" value="CHROMOSOME TRANSMISSION FIDELITY FACTOR 18"/>
    <property type="match status" value="1"/>
</dbReference>
<protein>
    <submittedName>
        <fullName evidence="3">ATPase family AAA domain-containing protein 5</fullName>
    </submittedName>
</protein>
<feature type="region of interest" description="Disordered" evidence="1">
    <location>
        <begin position="376"/>
        <end position="395"/>
    </location>
</feature>
<dbReference type="Pfam" id="PF00004">
    <property type="entry name" value="AAA"/>
    <property type="match status" value="1"/>
</dbReference>
<dbReference type="InParanoid" id="E2BZ78"/>
<dbReference type="InterPro" id="IPR027417">
    <property type="entry name" value="P-loop_NTPase"/>
</dbReference>
<feature type="region of interest" description="Disordered" evidence="1">
    <location>
        <begin position="654"/>
        <end position="679"/>
    </location>
</feature>
<dbReference type="SUPFAM" id="SSF52540">
    <property type="entry name" value="P-loop containing nucleoside triphosphate hydrolases"/>
    <property type="match status" value="1"/>
</dbReference>
<dbReference type="GO" id="GO:0005524">
    <property type="term" value="F:ATP binding"/>
    <property type="evidence" value="ECO:0007669"/>
    <property type="project" value="InterPro"/>
</dbReference>
<dbReference type="OMA" id="PRWSLRI"/>
<proteinExistence type="predicted"/>
<feature type="compositionally biased region" description="Acidic residues" evidence="1">
    <location>
        <begin position="381"/>
        <end position="393"/>
    </location>
</feature>
<feature type="compositionally biased region" description="Basic and acidic residues" evidence="1">
    <location>
        <begin position="654"/>
        <end position="667"/>
    </location>
</feature>
<dbReference type="EMBL" id="GL451577">
    <property type="protein sequence ID" value="EFN78984.1"/>
    <property type="molecule type" value="Genomic_DNA"/>
</dbReference>
<dbReference type="GO" id="GO:0016887">
    <property type="term" value="F:ATP hydrolysis activity"/>
    <property type="evidence" value="ECO:0007669"/>
    <property type="project" value="InterPro"/>
</dbReference>
<dbReference type="PANTHER" id="PTHR23389:SF21">
    <property type="entry name" value="ATPASE FAMILY AAA DOMAIN-CONTAINING PROTEIN 5"/>
    <property type="match status" value="1"/>
</dbReference>
<sequence>MKDIKQYFANGSRIDKKIVDSNDNTHKEHMEEEQEDDFIVRANRKRKRVKIRISRTGSEERICNIIESKNDLIDKTPSPFGKTNDNSRISQDETVKSDLTSSSTKRHFEKFAVALVGNKPKSMKNISQDINNEIDKNKQIVNLIDSSNDILMENIHDRGLSNAKFCDDIGSQREESNAFQVLMSRSKPIQYKSLPQQSVEDIECNIKSSDIKELKAKHKEKLIALADKKGYSKRKLAETEEGEKIEKNIENRLKFFKGDNGNNDNSALSIKNNKQLSGSLLNYFSKSSLELTNKEMKCVSTIIVKADVHRTETASIEPVLKPISNKIYPIKRYLKANMDLSKVDDIHVIASENLTLPLTPKQEKQQKPRWSLRIKLHSSEDNDNQDDTTDDELFSPRSRSKFNVITNKSQKDMGVYVKNDKSHIKHRKGHVDTTVRNEKKNESFSKQEDNVQANIDKDSPANNKASDTCTSGSEKISKTKETFNGTCGTVITITDNSEDEIVIENILKKPNEKLAPLFTKRRKTDPAVVAAKRLFLQSDIIDGENKNTDRKLNNSILMLPFPIISHVTQLEKNFHLNKFKFQHRFPAKVEKKYLPSININEYKCITNYKIASKVTEAIDKPVKGNFDLVLLEMEERCPNVQKMWQTISAIKGKTEKKPLPRTKEGKKTKSLNRKGSLAENVETSQSHNCTWICKYKPMSAQEVVGNEEAAAKLRDWLSGWRTPLSKEDYSSGEEFYSSDSCSNLCNNESNQTAVLLGPHGSGKSASVYAVAEELGYSVLEVNASSRRTGKRILKELEEATKSHRIKKNKRKSPFEQATKKNEVSEISQNSLILLEDIDLIFEEDEGFVSAAYQLASNTKRPIVMTCRNVCPHLSKMAPQQNKIYFQQVNGSRVSALLELISLAETGYRLPHNCLVKLLQAGDLRKALLQLQYLLLSGPPVLSDQSTTVRPSLWQDMQRYLYKSAIKLKRHDTKKDMNAKKYKGRTMKNDILCSLADDLDGLSLVSSLIDIDDALLNSPEADSQPNLSLTESLSLYSAAQRCSADIANFISDRILYKNSNGNKHMSNSSTTVLRNQLNRGVDLVLSHVTFACLDHRVMATDYLSTARTICRAEEFRSAGNHKRGNRFFHYLHSLKVPASSLKPNILTAACRTLQEKVDKNASTSSTQ</sequence>
<organism evidence="4">
    <name type="scientific">Harpegnathos saltator</name>
    <name type="common">Jerdon's jumping ant</name>
    <dbReference type="NCBI Taxonomy" id="610380"/>
    <lineage>
        <taxon>Eukaryota</taxon>
        <taxon>Metazoa</taxon>
        <taxon>Ecdysozoa</taxon>
        <taxon>Arthropoda</taxon>
        <taxon>Hexapoda</taxon>
        <taxon>Insecta</taxon>
        <taxon>Pterygota</taxon>
        <taxon>Neoptera</taxon>
        <taxon>Endopterygota</taxon>
        <taxon>Hymenoptera</taxon>
        <taxon>Apocrita</taxon>
        <taxon>Aculeata</taxon>
        <taxon>Formicoidea</taxon>
        <taxon>Formicidae</taxon>
        <taxon>Ponerinae</taxon>
        <taxon>Ponerini</taxon>
        <taxon>Harpegnathos</taxon>
    </lineage>
</organism>
<evidence type="ECO:0000313" key="3">
    <source>
        <dbReference type="EMBL" id="EFN78984.1"/>
    </source>
</evidence>
<name>E2BZ78_HARSA</name>
<feature type="domain" description="AAA+ ATPase" evidence="2">
    <location>
        <begin position="749"/>
        <end position="889"/>
    </location>
</feature>
<evidence type="ECO:0000313" key="4">
    <source>
        <dbReference type="Proteomes" id="UP000008237"/>
    </source>
</evidence>
<feature type="region of interest" description="Disordered" evidence="1">
    <location>
        <begin position="422"/>
        <end position="474"/>
    </location>
</feature>
<keyword evidence="4" id="KW-1185">Reference proteome</keyword>
<dbReference type="GO" id="GO:0005634">
    <property type="term" value="C:nucleus"/>
    <property type="evidence" value="ECO:0007669"/>
    <property type="project" value="TreeGrafter"/>
</dbReference>
<dbReference type="GO" id="GO:0003677">
    <property type="term" value="F:DNA binding"/>
    <property type="evidence" value="ECO:0007669"/>
    <property type="project" value="TreeGrafter"/>
</dbReference>
<evidence type="ECO:0000256" key="1">
    <source>
        <dbReference type="SAM" id="MobiDB-lite"/>
    </source>
</evidence>
<dbReference type="InterPro" id="IPR003959">
    <property type="entry name" value="ATPase_AAA_core"/>
</dbReference>
<dbReference type="STRING" id="610380.E2BZ78"/>
<dbReference type="OrthoDB" id="9996895at2759"/>
<feature type="compositionally biased region" description="Basic and acidic residues" evidence="1">
    <location>
        <begin position="430"/>
        <end position="459"/>
    </location>
</feature>
<dbReference type="Proteomes" id="UP000008237">
    <property type="component" value="Unassembled WGS sequence"/>
</dbReference>
<evidence type="ECO:0000259" key="2">
    <source>
        <dbReference type="SMART" id="SM00382"/>
    </source>
</evidence>
<dbReference type="AlphaFoldDB" id="E2BZ78"/>
<feature type="region of interest" description="Disordered" evidence="1">
    <location>
        <begin position="73"/>
        <end position="101"/>
    </location>
</feature>
<dbReference type="InterPro" id="IPR003593">
    <property type="entry name" value="AAA+_ATPase"/>
</dbReference>
<gene>
    <name evidence="3" type="ORF">EAI_12137</name>
</gene>
<dbReference type="SMART" id="SM00382">
    <property type="entry name" value="AAA"/>
    <property type="match status" value="1"/>
</dbReference>
<accession>E2BZ78</accession>
<feature type="compositionally biased region" description="Polar residues" evidence="1">
    <location>
        <begin position="460"/>
        <end position="474"/>
    </location>
</feature>
<reference evidence="3 4" key="1">
    <citation type="journal article" date="2010" name="Science">
        <title>Genomic comparison of the ants Camponotus floridanus and Harpegnathos saltator.</title>
        <authorList>
            <person name="Bonasio R."/>
            <person name="Zhang G."/>
            <person name="Ye C."/>
            <person name="Mutti N.S."/>
            <person name="Fang X."/>
            <person name="Qin N."/>
            <person name="Donahue G."/>
            <person name="Yang P."/>
            <person name="Li Q."/>
            <person name="Li C."/>
            <person name="Zhang P."/>
            <person name="Huang Z."/>
            <person name="Berger S.L."/>
            <person name="Reinberg D."/>
            <person name="Wang J."/>
            <person name="Liebig J."/>
        </authorList>
    </citation>
    <scope>NUCLEOTIDE SEQUENCE [LARGE SCALE GENOMIC DNA]</scope>
    <source>
        <strain evidence="3 4">R22 G/1</strain>
    </source>
</reference>
<dbReference type="Gene3D" id="3.40.50.300">
    <property type="entry name" value="P-loop containing nucleotide triphosphate hydrolases"/>
    <property type="match status" value="1"/>
</dbReference>
<dbReference type="FunCoup" id="E2BZ78">
    <property type="interactions" value="146"/>
</dbReference>